<gene>
    <name evidence="2" type="ORF">V8G54_002436</name>
</gene>
<evidence type="ECO:0000313" key="3">
    <source>
        <dbReference type="Proteomes" id="UP001374535"/>
    </source>
</evidence>
<accession>A0AAQ3PAD0</accession>
<keyword evidence="1" id="KW-0472">Membrane</keyword>
<protein>
    <submittedName>
        <fullName evidence="2">Uncharacterized protein</fullName>
    </submittedName>
</protein>
<keyword evidence="1" id="KW-1133">Transmembrane helix</keyword>
<dbReference type="Proteomes" id="UP001374535">
    <property type="component" value="Chromosome 1"/>
</dbReference>
<evidence type="ECO:0000256" key="1">
    <source>
        <dbReference type="SAM" id="Phobius"/>
    </source>
</evidence>
<dbReference type="AlphaFoldDB" id="A0AAQ3PAD0"/>
<feature type="transmembrane region" description="Helical" evidence="1">
    <location>
        <begin position="90"/>
        <end position="118"/>
    </location>
</feature>
<sequence>MSNETFCSTIKVVDIKVWIAIVVFQPIKKEGFLFEKWISHQQVYPISESWSANKTDLTKLKKDEWAKWYAVKINCMSESLKRFLGLRRMWIFVFDFNFVINVAYKILGALISVVQILLPIKYVLYQKKINNNPEIEDSDEESTEEDFRKTSE</sequence>
<proteinExistence type="predicted"/>
<keyword evidence="3" id="KW-1185">Reference proteome</keyword>
<keyword evidence="1" id="KW-0812">Transmembrane</keyword>
<dbReference type="EMBL" id="CP144700">
    <property type="protein sequence ID" value="WVZ23892.1"/>
    <property type="molecule type" value="Genomic_DNA"/>
</dbReference>
<organism evidence="2 3">
    <name type="scientific">Vigna mungo</name>
    <name type="common">Black gram</name>
    <name type="synonym">Phaseolus mungo</name>
    <dbReference type="NCBI Taxonomy" id="3915"/>
    <lineage>
        <taxon>Eukaryota</taxon>
        <taxon>Viridiplantae</taxon>
        <taxon>Streptophyta</taxon>
        <taxon>Embryophyta</taxon>
        <taxon>Tracheophyta</taxon>
        <taxon>Spermatophyta</taxon>
        <taxon>Magnoliopsida</taxon>
        <taxon>eudicotyledons</taxon>
        <taxon>Gunneridae</taxon>
        <taxon>Pentapetalae</taxon>
        <taxon>rosids</taxon>
        <taxon>fabids</taxon>
        <taxon>Fabales</taxon>
        <taxon>Fabaceae</taxon>
        <taxon>Papilionoideae</taxon>
        <taxon>50 kb inversion clade</taxon>
        <taxon>NPAAA clade</taxon>
        <taxon>indigoferoid/millettioid clade</taxon>
        <taxon>Phaseoleae</taxon>
        <taxon>Vigna</taxon>
    </lineage>
</organism>
<reference evidence="2 3" key="1">
    <citation type="journal article" date="2023" name="Life. Sci Alliance">
        <title>Evolutionary insights into 3D genome organization and epigenetic landscape of Vigna mungo.</title>
        <authorList>
            <person name="Junaid A."/>
            <person name="Singh B."/>
            <person name="Bhatia S."/>
        </authorList>
    </citation>
    <scope>NUCLEOTIDE SEQUENCE [LARGE SCALE GENOMIC DNA]</scope>
    <source>
        <strain evidence="2">Urdbean</strain>
    </source>
</reference>
<evidence type="ECO:0000313" key="2">
    <source>
        <dbReference type="EMBL" id="WVZ23892.1"/>
    </source>
</evidence>
<name>A0AAQ3PAD0_VIGMU</name>